<reference evidence="1 2" key="1">
    <citation type="journal article" date="2016" name="Nat. Commun.">
        <title>Thousands of microbial genomes shed light on interconnected biogeochemical processes in an aquifer system.</title>
        <authorList>
            <person name="Anantharaman K."/>
            <person name="Brown C.T."/>
            <person name="Hug L.A."/>
            <person name="Sharon I."/>
            <person name="Castelle C.J."/>
            <person name="Probst A.J."/>
            <person name="Thomas B.C."/>
            <person name="Singh A."/>
            <person name="Wilkins M.J."/>
            <person name="Karaoz U."/>
            <person name="Brodie E.L."/>
            <person name="Williams K.H."/>
            <person name="Hubbard S.S."/>
            <person name="Banfield J.F."/>
        </authorList>
    </citation>
    <scope>NUCLEOTIDE SEQUENCE [LARGE SCALE GENOMIC DNA]</scope>
</reference>
<protein>
    <submittedName>
        <fullName evidence="1">Uncharacterized protein</fullName>
    </submittedName>
</protein>
<comment type="caution">
    <text evidence="1">The sequence shown here is derived from an EMBL/GenBank/DDBJ whole genome shotgun (WGS) entry which is preliminary data.</text>
</comment>
<name>A0A1F8GWC2_9BACT</name>
<dbReference type="AlphaFoldDB" id="A0A1F8GWC2"/>
<dbReference type="Proteomes" id="UP000179047">
    <property type="component" value="Unassembled WGS sequence"/>
</dbReference>
<dbReference type="EMBL" id="MGKP01000012">
    <property type="protein sequence ID" value="OGN28759.1"/>
    <property type="molecule type" value="Genomic_DNA"/>
</dbReference>
<sequence>MNYPLHLRFKVLTLGKRIFISDQAGTMIMYAKQKMFKLKEEVHVFGDEAQTQHKYNINADRIIDFSPKYSFTDVNHLPLGSVRRQGMKSLWRAHYDITTTEATAMTISQENPWTNVFDSIFSQLPIIGMFAGYLFHPTYIVKTSDGRDVMRLRKQPAFLEGYFTIEKLDASLTEQDETSVLLSLFTVVLMERTRG</sequence>
<accession>A0A1F8GWC2</accession>
<dbReference type="STRING" id="1802701.A3A33_03180"/>
<dbReference type="Pfam" id="PF04525">
    <property type="entry name" value="LOR"/>
    <property type="match status" value="1"/>
</dbReference>
<evidence type="ECO:0000313" key="2">
    <source>
        <dbReference type="Proteomes" id="UP000179047"/>
    </source>
</evidence>
<proteinExistence type="predicted"/>
<organism evidence="1 2">
    <name type="scientific">Candidatus Yanofskybacteria bacterium RIFCSPLOWO2_01_FULL_49_25</name>
    <dbReference type="NCBI Taxonomy" id="1802701"/>
    <lineage>
        <taxon>Bacteria</taxon>
        <taxon>Candidatus Yanofskyibacteriota</taxon>
    </lineage>
</organism>
<evidence type="ECO:0000313" key="1">
    <source>
        <dbReference type="EMBL" id="OGN28759.1"/>
    </source>
</evidence>
<dbReference type="InterPro" id="IPR007612">
    <property type="entry name" value="LOR"/>
</dbReference>
<gene>
    <name evidence="1" type="ORF">A3A33_03180</name>
</gene>